<gene>
    <name evidence="3" type="ORF">GALMADRAFT_428346</name>
</gene>
<reference evidence="4" key="1">
    <citation type="journal article" date="2014" name="Proc. Natl. Acad. Sci. U.S.A.">
        <title>Extensive sampling of basidiomycete genomes demonstrates inadequacy of the white-rot/brown-rot paradigm for wood decay fungi.</title>
        <authorList>
            <person name="Riley R."/>
            <person name="Salamov A.A."/>
            <person name="Brown D.W."/>
            <person name="Nagy L.G."/>
            <person name="Floudas D."/>
            <person name="Held B.W."/>
            <person name="Levasseur A."/>
            <person name="Lombard V."/>
            <person name="Morin E."/>
            <person name="Otillar R."/>
            <person name="Lindquist E.A."/>
            <person name="Sun H."/>
            <person name="LaButti K.M."/>
            <person name="Schmutz J."/>
            <person name="Jabbour D."/>
            <person name="Luo H."/>
            <person name="Baker S.E."/>
            <person name="Pisabarro A.G."/>
            <person name="Walton J.D."/>
            <person name="Blanchette R.A."/>
            <person name="Henrissat B."/>
            <person name="Martin F."/>
            <person name="Cullen D."/>
            <person name="Hibbett D.S."/>
            <person name="Grigoriev I.V."/>
        </authorList>
    </citation>
    <scope>NUCLEOTIDE SEQUENCE [LARGE SCALE GENOMIC DNA]</scope>
    <source>
        <strain evidence="4">CBS 339.88</strain>
    </source>
</reference>
<organism evidence="3 4">
    <name type="scientific">Galerina marginata (strain CBS 339.88)</name>
    <dbReference type="NCBI Taxonomy" id="685588"/>
    <lineage>
        <taxon>Eukaryota</taxon>
        <taxon>Fungi</taxon>
        <taxon>Dikarya</taxon>
        <taxon>Basidiomycota</taxon>
        <taxon>Agaricomycotina</taxon>
        <taxon>Agaricomycetes</taxon>
        <taxon>Agaricomycetidae</taxon>
        <taxon>Agaricales</taxon>
        <taxon>Agaricineae</taxon>
        <taxon>Strophariaceae</taxon>
        <taxon>Galerina</taxon>
    </lineage>
</organism>
<dbReference type="AlphaFoldDB" id="A0A067T1T2"/>
<keyword evidence="1" id="KW-0175">Coiled coil</keyword>
<dbReference type="OrthoDB" id="3365698at2759"/>
<name>A0A067T1T2_GALM3</name>
<dbReference type="InterPro" id="IPR001810">
    <property type="entry name" value="F-box_dom"/>
</dbReference>
<evidence type="ECO:0000256" key="1">
    <source>
        <dbReference type="SAM" id="Coils"/>
    </source>
</evidence>
<sequence>MAEEATPASNHLGFGSNNPTSAPCWKRRAVEDQLKAQELEILSTENALKALQEKRYELYEQLNSTTTIMTSLPLDVLSEIFSLVCTAPDSLQRDWFRLPVQFILGRVCRAWRRIAWSTPRLWTTISLKFVKGRYETQEFLLRAWIARTAKCPLDLCFAVTHYSPKWEPPLALFYFLLGVSRRWRSFSYRFRSNNFPIALTDEDAQFQLLTSLTVVGNMKNSWKLNQPPRLQSLTVHGQHFSHLDIDWNFLTRLSATSDLAGCLTVLDLASASSVDNLELNVTSRHLPLSASDPPYILPNLTCLSMEGANATIGSLFHLFKLPLLKELKINLQRSPSQYDSLESLAEMARRSGFQLMSLVIKQECIREEILLLNFLQKMPSIESLELEFRSFPAFKLTNRTLDRLNPRQPSTDANSKDFLPNLNTFKFAGCVDFSPDSLVDMVRARFEAFRKPLQPSDHDRLPFDKKFSMEINYSNIRWHREQNPNIWKDFFLTIATMSSQGLIFALEWSDPPDSDDVYILDLSSDED</sequence>
<dbReference type="Pfam" id="PF12937">
    <property type="entry name" value="F-box-like"/>
    <property type="match status" value="1"/>
</dbReference>
<evidence type="ECO:0000313" key="3">
    <source>
        <dbReference type="EMBL" id="KDR77091.1"/>
    </source>
</evidence>
<dbReference type="HOGENOM" id="CLU_018544_14_0_1"/>
<accession>A0A067T1T2</accession>
<keyword evidence="4" id="KW-1185">Reference proteome</keyword>
<proteinExistence type="predicted"/>
<protein>
    <recommendedName>
        <fullName evidence="2">F-box domain-containing protein</fullName>
    </recommendedName>
</protein>
<evidence type="ECO:0000313" key="4">
    <source>
        <dbReference type="Proteomes" id="UP000027222"/>
    </source>
</evidence>
<evidence type="ECO:0000259" key="2">
    <source>
        <dbReference type="Pfam" id="PF12937"/>
    </source>
</evidence>
<dbReference type="Proteomes" id="UP000027222">
    <property type="component" value="Unassembled WGS sequence"/>
</dbReference>
<feature type="coiled-coil region" evidence="1">
    <location>
        <begin position="27"/>
        <end position="54"/>
    </location>
</feature>
<feature type="domain" description="F-box" evidence="2">
    <location>
        <begin position="70"/>
        <end position="127"/>
    </location>
</feature>
<dbReference type="EMBL" id="KL142377">
    <property type="protein sequence ID" value="KDR77091.1"/>
    <property type="molecule type" value="Genomic_DNA"/>
</dbReference>
<dbReference type="Gene3D" id="1.20.1280.50">
    <property type="match status" value="1"/>
</dbReference>
<dbReference type="SUPFAM" id="SSF52047">
    <property type="entry name" value="RNI-like"/>
    <property type="match status" value="1"/>
</dbReference>